<sequence length="181" mass="19982">MASNLESIATSVSSESPWIVPSHSGSLVPLMCASQLDELLLRNLAFQSLLLLSRDEKHSVGSPGLVIAIGFGRGLELGKQSRWVIGAFENEVLVYTLFAINSKGVPSIAKIVKVELPSRHTPPSYEYEEDENFDEEDCDLDEKMGEEVDKAEVEADRILAIVAEKTGKFWRAWKSAFVLQA</sequence>
<organism evidence="1 2">
    <name type="scientific">Aspergillus cristatus</name>
    <name type="common">Chinese Fuzhuan brick tea-fermentation fungus</name>
    <name type="synonym">Eurotium cristatum</name>
    <dbReference type="NCBI Taxonomy" id="573508"/>
    <lineage>
        <taxon>Eukaryota</taxon>
        <taxon>Fungi</taxon>
        <taxon>Dikarya</taxon>
        <taxon>Ascomycota</taxon>
        <taxon>Pezizomycotina</taxon>
        <taxon>Eurotiomycetes</taxon>
        <taxon>Eurotiomycetidae</taxon>
        <taxon>Eurotiales</taxon>
        <taxon>Aspergillaceae</taxon>
        <taxon>Aspergillus</taxon>
        <taxon>Aspergillus subgen. Aspergillus</taxon>
    </lineage>
</organism>
<keyword evidence="2" id="KW-1185">Reference proteome</keyword>
<gene>
    <name evidence="1" type="ORF">SI65_01143</name>
</gene>
<dbReference type="VEuPathDB" id="FungiDB:SI65_01143"/>
<evidence type="ECO:0000313" key="2">
    <source>
        <dbReference type="Proteomes" id="UP000094569"/>
    </source>
</evidence>
<protein>
    <submittedName>
        <fullName evidence="1">Uncharacterized protein</fullName>
    </submittedName>
</protein>
<evidence type="ECO:0000313" key="1">
    <source>
        <dbReference type="EMBL" id="ODM23554.1"/>
    </source>
</evidence>
<dbReference type="Proteomes" id="UP000094569">
    <property type="component" value="Unassembled WGS sequence"/>
</dbReference>
<dbReference type="AlphaFoldDB" id="A0A1E3BRE5"/>
<proteinExistence type="predicted"/>
<comment type="caution">
    <text evidence="1">The sequence shown here is derived from an EMBL/GenBank/DDBJ whole genome shotgun (WGS) entry which is preliminary data.</text>
</comment>
<reference evidence="1 2" key="1">
    <citation type="journal article" date="2016" name="BMC Genomics">
        <title>Comparative genomic and transcriptomic analyses of the Fuzhuan brick tea-fermentation fungus Aspergillus cristatus.</title>
        <authorList>
            <person name="Ge Y."/>
            <person name="Wang Y."/>
            <person name="Liu Y."/>
            <person name="Tan Y."/>
            <person name="Ren X."/>
            <person name="Zhang X."/>
            <person name="Hyde K.D."/>
            <person name="Liu Y."/>
            <person name="Liu Z."/>
        </authorList>
    </citation>
    <scope>NUCLEOTIDE SEQUENCE [LARGE SCALE GENOMIC DNA]</scope>
    <source>
        <strain evidence="1 2">GZAAS20.1005</strain>
    </source>
</reference>
<accession>A0A1E3BRE5</accession>
<dbReference type="EMBL" id="JXNT01000001">
    <property type="protein sequence ID" value="ODM23554.1"/>
    <property type="molecule type" value="Genomic_DNA"/>
</dbReference>
<name>A0A1E3BRE5_ASPCR</name>